<dbReference type="GO" id="GO:0005886">
    <property type="term" value="C:plasma membrane"/>
    <property type="evidence" value="ECO:0007669"/>
    <property type="project" value="UniProtKB-SubCell"/>
</dbReference>
<evidence type="ECO:0000256" key="3">
    <source>
        <dbReference type="ARBA" id="ARBA00022475"/>
    </source>
</evidence>
<keyword evidence="4 7" id="KW-0812">Transmembrane</keyword>
<feature type="transmembrane region" description="Helical" evidence="7">
    <location>
        <begin position="78"/>
        <end position="97"/>
    </location>
</feature>
<proteinExistence type="predicted"/>
<feature type="transmembrane region" description="Helical" evidence="7">
    <location>
        <begin position="220"/>
        <end position="238"/>
    </location>
</feature>
<dbReference type="InterPro" id="IPR036259">
    <property type="entry name" value="MFS_trans_sf"/>
</dbReference>
<feature type="transmembrane region" description="Helical" evidence="7">
    <location>
        <begin position="382"/>
        <end position="401"/>
    </location>
</feature>
<dbReference type="Proteomes" id="UP000317371">
    <property type="component" value="Unassembled WGS sequence"/>
</dbReference>
<comment type="caution">
    <text evidence="8">The sequence shown here is derived from an EMBL/GenBank/DDBJ whole genome shotgun (WGS) entry which is preliminary data.</text>
</comment>
<gene>
    <name evidence="8" type="ORF">FKZ61_09625</name>
</gene>
<feature type="transmembrane region" description="Helical" evidence="7">
    <location>
        <begin position="258"/>
        <end position="278"/>
    </location>
</feature>
<feature type="transmembrane region" description="Helical" evidence="7">
    <location>
        <begin position="290"/>
        <end position="309"/>
    </location>
</feature>
<keyword evidence="5 7" id="KW-1133">Transmembrane helix</keyword>
<dbReference type="RefSeq" id="WP_141609907.1">
    <property type="nucleotide sequence ID" value="NZ_VIGC02000010.1"/>
</dbReference>
<reference evidence="8 9" key="1">
    <citation type="submission" date="2019-06" db="EMBL/GenBank/DDBJ databases">
        <title>Genome sequence of Litorilinea aerophila BAA-2444.</title>
        <authorList>
            <person name="Maclea K.S."/>
            <person name="Maurais E.G."/>
            <person name="Iannazzi L.C."/>
        </authorList>
    </citation>
    <scope>NUCLEOTIDE SEQUENCE [LARGE SCALE GENOMIC DNA]</scope>
    <source>
        <strain evidence="8 9">ATCC BAA-2444</strain>
    </source>
</reference>
<dbReference type="Gene3D" id="1.20.1250.20">
    <property type="entry name" value="MFS general substrate transporter like domains"/>
    <property type="match status" value="1"/>
</dbReference>
<dbReference type="Pfam" id="PF05977">
    <property type="entry name" value="MFS_3"/>
    <property type="match status" value="1"/>
</dbReference>
<evidence type="ECO:0000256" key="2">
    <source>
        <dbReference type="ARBA" id="ARBA00022448"/>
    </source>
</evidence>
<evidence type="ECO:0000256" key="7">
    <source>
        <dbReference type="SAM" id="Phobius"/>
    </source>
</evidence>
<dbReference type="PANTHER" id="PTHR43266:SF2">
    <property type="entry name" value="MAJOR FACILITATOR SUPERFAMILY (MFS) PROFILE DOMAIN-CONTAINING PROTEIN"/>
    <property type="match status" value="1"/>
</dbReference>
<dbReference type="PRINTS" id="PR01988">
    <property type="entry name" value="EXPORTERBACE"/>
</dbReference>
<feature type="transmembrane region" description="Helical" evidence="7">
    <location>
        <begin position="48"/>
        <end position="71"/>
    </location>
</feature>
<keyword evidence="3" id="KW-1003">Cell membrane</keyword>
<keyword evidence="6 7" id="KW-0472">Membrane</keyword>
<dbReference type="AlphaFoldDB" id="A0A540VGU1"/>
<evidence type="ECO:0000256" key="6">
    <source>
        <dbReference type="ARBA" id="ARBA00023136"/>
    </source>
</evidence>
<organism evidence="8 9">
    <name type="scientific">Litorilinea aerophila</name>
    <dbReference type="NCBI Taxonomy" id="1204385"/>
    <lineage>
        <taxon>Bacteria</taxon>
        <taxon>Bacillati</taxon>
        <taxon>Chloroflexota</taxon>
        <taxon>Caldilineae</taxon>
        <taxon>Caldilineales</taxon>
        <taxon>Caldilineaceae</taxon>
        <taxon>Litorilinea</taxon>
    </lineage>
</organism>
<dbReference type="InterPro" id="IPR022324">
    <property type="entry name" value="Bacilysin_exporter_BacE_put"/>
</dbReference>
<dbReference type="InParanoid" id="A0A540VGU1"/>
<evidence type="ECO:0000313" key="9">
    <source>
        <dbReference type="Proteomes" id="UP000317371"/>
    </source>
</evidence>
<accession>A0A540VGU1</accession>
<dbReference type="InterPro" id="IPR010290">
    <property type="entry name" value="TM_effector"/>
</dbReference>
<feature type="transmembrane region" description="Helical" evidence="7">
    <location>
        <begin position="18"/>
        <end position="42"/>
    </location>
</feature>
<dbReference type="SUPFAM" id="SSF103473">
    <property type="entry name" value="MFS general substrate transporter"/>
    <property type="match status" value="1"/>
</dbReference>
<dbReference type="FunCoup" id="A0A540VGU1">
    <property type="interactions" value="145"/>
</dbReference>
<dbReference type="EMBL" id="VIGC01000010">
    <property type="protein sequence ID" value="TQE95990.1"/>
    <property type="molecule type" value="Genomic_DNA"/>
</dbReference>
<sequence>MNAYVALLRHNTNYRFLWLARVISNLGDWFNLLASAALITALSDAGTAISYLFLARFLPVFFMSPVAGVLADRYDRRLLMILADLLRAVTVLGFLFIRSPDQLWLLYLLTTVQFVLSSLYTPAHSALLPNIVAPDELVTANALDSFTWSSMLAIGSLLGGLAAAFLGVQAAFVLDALTFLLSAWFVARMTRMPVSREVEAGRAGYRDFWDGLGYLRVRPFILGLSLVKAAGALVWGAINVLELPLAHELFPLAGDGALTLGLIYAVTGIGTGVGPLVLRAWLGDSQRAGLWAISMSFGLLTLGVLGIGLAPSLGWVLGATLLRALGSGALWVFSSALLQYLVEDRFRGRVFAFEFAVLTLTQSISTLWAGYAQDRLGLSVQAVFQVMAGLAALLGGGWLLFQWRRAPQTSGRSA</sequence>
<feature type="transmembrane region" description="Helical" evidence="7">
    <location>
        <begin position="350"/>
        <end position="370"/>
    </location>
</feature>
<evidence type="ECO:0000256" key="1">
    <source>
        <dbReference type="ARBA" id="ARBA00004651"/>
    </source>
</evidence>
<feature type="transmembrane region" description="Helical" evidence="7">
    <location>
        <begin position="315"/>
        <end position="338"/>
    </location>
</feature>
<evidence type="ECO:0000256" key="4">
    <source>
        <dbReference type="ARBA" id="ARBA00022692"/>
    </source>
</evidence>
<keyword evidence="2" id="KW-0813">Transport</keyword>
<keyword evidence="9" id="KW-1185">Reference proteome</keyword>
<feature type="transmembrane region" description="Helical" evidence="7">
    <location>
        <begin position="170"/>
        <end position="187"/>
    </location>
</feature>
<name>A0A540VGU1_9CHLR</name>
<dbReference type="OrthoDB" id="9774907at2"/>
<evidence type="ECO:0000256" key="5">
    <source>
        <dbReference type="ARBA" id="ARBA00022989"/>
    </source>
</evidence>
<protein>
    <submittedName>
        <fullName evidence="8">MFS transporter</fullName>
    </submittedName>
</protein>
<evidence type="ECO:0000313" key="8">
    <source>
        <dbReference type="EMBL" id="TQE95990.1"/>
    </source>
</evidence>
<comment type="subcellular location">
    <subcellularLocation>
        <location evidence="1">Cell membrane</location>
        <topology evidence="1">Multi-pass membrane protein</topology>
    </subcellularLocation>
</comment>
<dbReference type="CDD" id="cd06173">
    <property type="entry name" value="MFS_MefA_like"/>
    <property type="match status" value="1"/>
</dbReference>
<dbReference type="PANTHER" id="PTHR43266">
    <property type="entry name" value="MACROLIDE-EFFLUX PROTEIN"/>
    <property type="match status" value="1"/>
</dbReference>